<reference evidence="2 3" key="1">
    <citation type="journal article" date="2014" name="BMC Genomics">
        <title>Comparative genomics of the major fungal agents of human and animal Sporotrichosis: Sporothrix schenckii and Sporothrix brasiliensis.</title>
        <authorList>
            <person name="Teixeira M.M."/>
            <person name="de Almeida L.G."/>
            <person name="Kubitschek-Barreira P."/>
            <person name="Alves F.L."/>
            <person name="Kioshima E.S."/>
            <person name="Abadio A.K."/>
            <person name="Fernandes L."/>
            <person name="Derengowski L.S."/>
            <person name="Ferreira K.S."/>
            <person name="Souza R.C."/>
            <person name="Ruiz J.C."/>
            <person name="de Andrade N.C."/>
            <person name="Paes H.C."/>
            <person name="Nicola A.M."/>
            <person name="Albuquerque P."/>
            <person name="Gerber A.L."/>
            <person name="Martins V.P."/>
            <person name="Peconick L.D."/>
            <person name="Neto A.V."/>
            <person name="Chaucanez C.B."/>
            <person name="Silva P.A."/>
            <person name="Cunha O.L."/>
            <person name="de Oliveira F.F."/>
            <person name="dos Santos T.C."/>
            <person name="Barros A.L."/>
            <person name="Soares M.A."/>
            <person name="de Oliveira L.M."/>
            <person name="Marini M.M."/>
            <person name="Villalobos-Duno H."/>
            <person name="Cunha M.M."/>
            <person name="de Hoog S."/>
            <person name="da Silveira J.F."/>
            <person name="Henrissat B."/>
            <person name="Nino-Vega G.A."/>
            <person name="Cisalpino P.S."/>
            <person name="Mora-Montes H.M."/>
            <person name="Almeida S.R."/>
            <person name="Stajich J.E."/>
            <person name="Lopes-Bezerra L.M."/>
            <person name="Vasconcelos A.T."/>
            <person name="Felipe M.S."/>
        </authorList>
    </citation>
    <scope>NUCLEOTIDE SEQUENCE [LARGE SCALE GENOMIC DNA]</scope>
    <source>
        <strain evidence="2 3">5110</strain>
    </source>
</reference>
<gene>
    <name evidence="2" type="ORF">SPBR_03384</name>
</gene>
<feature type="compositionally biased region" description="Polar residues" evidence="1">
    <location>
        <begin position="1"/>
        <end position="16"/>
    </location>
</feature>
<dbReference type="AlphaFoldDB" id="A0A0C2J834"/>
<dbReference type="RefSeq" id="XP_040621152.1">
    <property type="nucleotide sequence ID" value="XM_040761685.1"/>
</dbReference>
<evidence type="ECO:0000313" key="2">
    <source>
        <dbReference type="EMBL" id="KIH93142.1"/>
    </source>
</evidence>
<feature type="region of interest" description="Disordered" evidence="1">
    <location>
        <begin position="1"/>
        <end position="20"/>
    </location>
</feature>
<proteinExistence type="predicted"/>
<feature type="region of interest" description="Disordered" evidence="1">
    <location>
        <begin position="38"/>
        <end position="61"/>
    </location>
</feature>
<feature type="compositionally biased region" description="Basic and acidic residues" evidence="1">
    <location>
        <begin position="42"/>
        <end position="52"/>
    </location>
</feature>
<dbReference type="HOGENOM" id="CLU_2672716_0_0_1"/>
<dbReference type="EMBL" id="AWTV01000006">
    <property type="protein sequence ID" value="KIH93142.1"/>
    <property type="molecule type" value="Genomic_DNA"/>
</dbReference>
<name>A0A0C2J834_9PEZI</name>
<dbReference type="VEuPathDB" id="FungiDB:SPBR_03384"/>
<organism evidence="2 3">
    <name type="scientific">Sporothrix brasiliensis 5110</name>
    <dbReference type="NCBI Taxonomy" id="1398154"/>
    <lineage>
        <taxon>Eukaryota</taxon>
        <taxon>Fungi</taxon>
        <taxon>Dikarya</taxon>
        <taxon>Ascomycota</taxon>
        <taxon>Pezizomycotina</taxon>
        <taxon>Sordariomycetes</taxon>
        <taxon>Sordariomycetidae</taxon>
        <taxon>Ophiostomatales</taxon>
        <taxon>Ophiostomataceae</taxon>
        <taxon>Sporothrix</taxon>
    </lineage>
</organism>
<evidence type="ECO:0000256" key="1">
    <source>
        <dbReference type="SAM" id="MobiDB-lite"/>
    </source>
</evidence>
<sequence length="75" mass="8313">MHFVSKETTPGQSVVDNQIDPIRRSDLLTKSKASINALDQLSPKRETNDPLARHGGIGIGREDDHSRFLDCASLR</sequence>
<evidence type="ECO:0000313" key="3">
    <source>
        <dbReference type="Proteomes" id="UP000031575"/>
    </source>
</evidence>
<comment type="caution">
    <text evidence="2">The sequence shown here is derived from an EMBL/GenBank/DDBJ whole genome shotgun (WGS) entry which is preliminary data.</text>
</comment>
<dbReference type="GeneID" id="63676606"/>
<accession>A0A0C2J834</accession>
<keyword evidence="3" id="KW-1185">Reference proteome</keyword>
<protein>
    <submittedName>
        <fullName evidence="2">Uncharacterized protein</fullName>
    </submittedName>
</protein>
<dbReference type="Proteomes" id="UP000031575">
    <property type="component" value="Unassembled WGS sequence"/>
</dbReference>